<dbReference type="RefSeq" id="XP_040769358.1">
    <property type="nucleotide sequence ID" value="XM_040907906.1"/>
</dbReference>
<evidence type="ECO:0000313" key="2">
    <source>
        <dbReference type="EMBL" id="KZT11618.1"/>
    </source>
</evidence>
<evidence type="ECO:0000313" key="3">
    <source>
        <dbReference type="Proteomes" id="UP000076871"/>
    </source>
</evidence>
<dbReference type="GeneID" id="63824935"/>
<dbReference type="SUPFAM" id="SSF50370">
    <property type="entry name" value="Ricin B-like lectins"/>
    <property type="match status" value="1"/>
</dbReference>
<accession>A0A165HE78</accession>
<dbReference type="CDD" id="cd00161">
    <property type="entry name" value="beta-trefoil_Ricin-like"/>
    <property type="match status" value="1"/>
</dbReference>
<dbReference type="Gene3D" id="2.80.10.50">
    <property type="match status" value="1"/>
</dbReference>
<dbReference type="Pfam" id="PF14200">
    <property type="entry name" value="RicinB_lectin_2"/>
    <property type="match status" value="1"/>
</dbReference>
<gene>
    <name evidence="2" type="ORF">LAESUDRAFT_720868</name>
</gene>
<dbReference type="AlphaFoldDB" id="A0A165HE78"/>
<organism evidence="2 3">
    <name type="scientific">Laetiporus sulphureus 93-53</name>
    <dbReference type="NCBI Taxonomy" id="1314785"/>
    <lineage>
        <taxon>Eukaryota</taxon>
        <taxon>Fungi</taxon>
        <taxon>Dikarya</taxon>
        <taxon>Basidiomycota</taxon>
        <taxon>Agaricomycotina</taxon>
        <taxon>Agaricomycetes</taxon>
        <taxon>Polyporales</taxon>
        <taxon>Laetiporus</taxon>
    </lineage>
</organism>
<protein>
    <recommendedName>
        <fullName evidence="1">Ricin B lectin domain-containing protein</fullName>
    </recommendedName>
</protein>
<proteinExistence type="predicted"/>
<evidence type="ECO:0000259" key="1">
    <source>
        <dbReference type="Pfam" id="PF14200"/>
    </source>
</evidence>
<dbReference type="InterPro" id="IPR000772">
    <property type="entry name" value="Ricin_B_lectin"/>
</dbReference>
<dbReference type="Proteomes" id="UP000076871">
    <property type="component" value="Unassembled WGS sequence"/>
</dbReference>
<reference evidence="2 3" key="1">
    <citation type="journal article" date="2016" name="Mol. Biol. Evol.">
        <title>Comparative Genomics of Early-Diverging Mushroom-Forming Fungi Provides Insights into the Origins of Lignocellulose Decay Capabilities.</title>
        <authorList>
            <person name="Nagy L.G."/>
            <person name="Riley R."/>
            <person name="Tritt A."/>
            <person name="Adam C."/>
            <person name="Daum C."/>
            <person name="Floudas D."/>
            <person name="Sun H."/>
            <person name="Yadav J.S."/>
            <person name="Pangilinan J."/>
            <person name="Larsson K.H."/>
            <person name="Matsuura K."/>
            <person name="Barry K."/>
            <person name="Labutti K."/>
            <person name="Kuo R."/>
            <person name="Ohm R.A."/>
            <person name="Bhattacharya S.S."/>
            <person name="Shirouzu T."/>
            <person name="Yoshinaga Y."/>
            <person name="Martin F.M."/>
            <person name="Grigoriev I.V."/>
            <person name="Hibbett D.S."/>
        </authorList>
    </citation>
    <scope>NUCLEOTIDE SEQUENCE [LARGE SCALE GENOMIC DNA]</scope>
    <source>
        <strain evidence="2 3">93-53</strain>
    </source>
</reference>
<sequence>MGFEKGTYRIQNEKSKEYVTLAENKNEEGTRLATTNNVTDENTKWILKPTNVDHRPDYYAIQTGAGKCHAGLLLQFSVDKMSDRKKGGPVTMDYNPGPYDVALTSKATHVFHISQRGSVYLISAFGSGPHWGLGKELAEKTGHAVAMNEDTTNDENHWKIEKVDVVSQLRDAIEHVVL</sequence>
<dbReference type="InterPro" id="IPR035992">
    <property type="entry name" value="Ricin_B-like_lectins"/>
</dbReference>
<feature type="domain" description="Ricin B lectin" evidence="1">
    <location>
        <begin position="5"/>
        <end position="63"/>
    </location>
</feature>
<keyword evidence="3" id="KW-1185">Reference proteome</keyword>
<dbReference type="InParanoid" id="A0A165HE78"/>
<name>A0A165HE78_9APHY</name>
<dbReference type="EMBL" id="KV427607">
    <property type="protein sequence ID" value="KZT11618.1"/>
    <property type="molecule type" value="Genomic_DNA"/>
</dbReference>